<proteinExistence type="inferred from homology"/>
<evidence type="ECO:0000256" key="9">
    <source>
        <dbReference type="ARBA" id="ARBA00022776"/>
    </source>
</evidence>
<comment type="caution">
    <text evidence="20">The sequence shown here is derived from an EMBL/GenBank/DDBJ whole genome shotgun (WGS) entry which is preliminary data.</text>
</comment>
<dbReference type="AlphaFoldDB" id="A0A9W4JZB7"/>
<evidence type="ECO:0000256" key="13">
    <source>
        <dbReference type="ARBA" id="ARBA00023212"/>
    </source>
</evidence>
<feature type="region of interest" description="Disordered" evidence="19">
    <location>
        <begin position="204"/>
        <end position="268"/>
    </location>
</feature>
<dbReference type="GO" id="GO:0005874">
    <property type="term" value="C:microtubule"/>
    <property type="evidence" value="ECO:0007669"/>
    <property type="project" value="UniProtKB-KW"/>
</dbReference>
<feature type="region of interest" description="Disordered" evidence="19">
    <location>
        <begin position="1"/>
        <end position="62"/>
    </location>
</feature>
<evidence type="ECO:0000256" key="2">
    <source>
        <dbReference type="ARBA" id="ARBA00004186"/>
    </source>
</evidence>
<dbReference type="EMBL" id="CAJVPA010000239">
    <property type="protein sequence ID" value="CAG8420689.1"/>
    <property type="molecule type" value="Genomic_DNA"/>
</dbReference>
<keyword evidence="9" id="KW-0498">Mitosis</keyword>
<evidence type="ECO:0000256" key="16">
    <source>
        <dbReference type="ARBA" id="ARBA00023328"/>
    </source>
</evidence>
<evidence type="ECO:0000256" key="14">
    <source>
        <dbReference type="ARBA" id="ARBA00023242"/>
    </source>
</evidence>
<dbReference type="GO" id="GO:0007059">
    <property type="term" value="P:chromosome segregation"/>
    <property type="evidence" value="ECO:0007669"/>
    <property type="project" value="UniProtKB-KW"/>
</dbReference>
<evidence type="ECO:0000256" key="5">
    <source>
        <dbReference type="ARBA" id="ARBA00022454"/>
    </source>
</evidence>
<dbReference type="GO" id="GO:0072686">
    <property type="term" value="C:mitotic spindle"/>
    <property type="evidence" value="ECO:0007669"/>
    <property type="project" value="InterPro"/>
</dbReference>
<keyword evidence="6" id="KW-0963">Cytoplasm</keyword>
<keyword evidence="14" id="KW-0539">Nucleus</keyword>
<organism evidence="20 21">
    <name type="scientific">Penicillium salamii</name>
    <dbReference type="NCBI Taxonomy" id="1612424"/>
    <lineage>
        <taxon>Eukaryota</taxon>
        <taxon>Fungi</taxon>
        <taxon>Dikarya</taxon>
        <taxon>Ascomycota</taxon>
        <taxon>Pezizomycotina</taxon>
        <taxon>Eurotiomycetes</taxon>
        <taxon>Eurotiomycetidae</taxon>
        <taxon>Eurotiales</taxon>
        <taxon>Aspergillaceae</taxon>
        <taxon>Penicillium</taxon>
    </lineage>
</organism>
<keyword evidence="15" id="KW-0131">Cell cycle</keyword>
<dbReference type="PANTHER" id="PTHR28216:SF1">
    <property type="entry name" value="DASH COMPLEX SUBUNIT DUO1"/>
    <property type="match status" value="1"/>
</dbReference>
<evidence type="ECO:0000256" key="18">
    <source>
        <dbReference type="ARBA" id="ARBA00044358"/>
    </source>
</evidence>
<dbReference type="Pfam" id="PF08651">
    <property type="entry name" value="DASH_Duo1"/>
    <property type="match status" value="2"/>
</dbReference>
<protein>
    <recommendedName>
        <fullName evidence="17">DASH complex subunit DUO1</fullName>
    </recommendedName>
    <alternativeName>
        <fullName evidence="18">Outer kinetochore protein DUO1</fullName>
    </alternativeName>
</protein>
<dbReference type="GO" id="GO:0000278">
    <property type="term" value="P:mitotic cell cycle"/>
    <property type="evidence" value="ECO:0007669"/>
    <property type="project" value="InterPro"/>
</dbReference>
<keyword evidence="12" id="KW-0175">Coiled coil</keyword>
<keyword evidence="13" id="KW-0206">Cytoskeleton</keyword>
<name>A0A9W4JZB7_9EURO</name>
<evidence type="ECO:0000256" key="6">
    <source>
        <dbReference type="ARBA" id="ARBA00022490"/>
    </source>
</evidence>
<comment type="similarity">
    <text evidence="4">Belongs to the DASH complex DUO1 family.</text>
</comment>
<feature type="compositionally biased region" description="Basic and acidic residues" evidence="19">
    <location>
        <begin position="1"/>
        <end position="15"/>
    </location>
</feature>
<keyword evidence="5" id="KW-0158">Chromosome</keyword>
<evidence type="ECO:0000256" key="17">
    <source>
        <dbReference type="ARBA" id="ARBA00044152"/>
    </source>
</evidence>
<comment type="subcellular location">
    <subcellularLocation>
        <location evidence="3">Chromosome</location>
        <location evidence="3">Centromere</location>
        <location evidence="3">Kinetochore</location>
    </subcellularLocation>
    <subcellularLocation>
        <location evidence="2">Cytoplasm</location>
        <location evidence="2">Cytoskeleton</location>
        <location evidence="2">Spindle</location>
    </subcellularLocation>
    <subcellularLocation>
        <location evidence="1">Nucleus</location>
    </subcellularLocation>
</comment>
<dbReference type="Proteomes" id="UP001152646">
    <property type="component" value="Unassembled WGS sequence"/>
</dbReference>
<gene>
    <name evidence="20" type="ORF">PSALAMII_LOCUS10179</name>
</gene>
<keyword evidence="16" id="KW-0137">Centromere</keyword>
<accession>A0A9W4JZB7</accession>
<evidence type="ECO:0000256" key="19">
    <source>
        <dbReference type="SAM" id="MobiDB-lite"/>
    </source>
</evidence>
<keyword evidence="11" id="KW-0995">Kinetochore</keyword>
<evidence type="ECO:0000313" key="21">
    <source>
        <dbReference type="Proteomes" id="UP001152646"/>
    </source>
</evidence>
<evidence type="ECO:0000256" key="15">
    <source>
        <dbReference type="ARBA" id="ARBA00023306"/>
    </source>
</evidence>
<dbReference type="OrthoDB" id="5546837at2759"/>
<evidence type="ECO:0000256" key="8">
    <source>
        <dbReference type="ARBA" id="ARBA00022701"/>
    </source>
</evidence>
<evidence type="ECO:0000256" key="11">
    <source>
        <dbReference type="ARBA" id="ARBA00022838"/>
    </source>
</evidence>
<evidence type="ECO:0000256" key="7">
    <source>
        <dbReference type="ARBA" id="ARBA00022618"/>
    </source>
</evidence>
<keyword evidence="10" id="KW-0159">Chromosome partition</keyword>
<dbReference type="GO" id="GO:0042729">
    <property type="term" value="C:DASH complex"/>
    <property type="evidence" value="ECO:0007669"/>
    <property type="project" value="InterPro"/>
</dbReference>
<keyword evidence="7" id="KW-0132">Cell division</keyword>
<sequence length="268" mass="29600">MTFRTTAEEMERLQLSDDDSEIWDSPSKRGTQKKFIPRASDENITPEPRASTDAAHEGDDPLYDRKEARETALRAELQGVRNINQVIEGLLSSLDSAKGNMEVCNLVAIDIRPHLTMNPQTVSQTVTSASTLLNTWTRILSQTEHNQRLILNPNWHGATQDVADIENEAIRKQQEAERREHALQLQREANARKAEEIEARRAQVTRGTRGTVRGTRGTTRGTVRSTGLGRTPSVSTTRTVRGGSTTVPRPTGASGIARGSGISRGRKV</sequence>
<evidence type="ECO:0000313" key="20">
    <source>
        <dbReference type="EMBL" id="CAG8420689.1"/>
    </source>
</evidence>
<dbReference type="GO" id="GO:0051301">
    <property type="term" value="P:cell division"/>
    <property type="evidence" value="ECO:0007669"/>
    <property type="project" value="UniProtKB-KW"/>
</dbReference>
<evidence type="ECO:0000256" key="4">
    <source>
        <dbReference type="ARBA" id="ARBA00005366"/>
    </source>
</evidence>
<keyword evidence="8" id="KW-0493">Microtubule</keyword>
<evidence type="ECO:0000256" key="3">
    <source>
        <dbReference type="ARBA" id="ARBA00004629"/>
    </source>
</evidence>
<evidence type="ECO:0000256" key="12">
    <source>
        <dbReference type="ARBA" id="ARBA00023054"/>
    </source>
</evidence>
<evidence type="ECO:0000256" key="1">
    <source>
        <dbReference type="ARBA" id="ARBA00004123"/>
    </source>
</evidence>
<dbReference type="PANTHER" id="PTHR28216">
    <property type="entry name" value="DASH COMPLEX SUBUNIT DUO1"/>
    <property type="match status" value="1"/>
</dbReference>
<reference evidence="20" key="1">
    <citation type="submission" date="2021-07" db="EMBL/GenBank/DDBJ databases">
        <authorList>
            <person name="Branca A.L. A."/>
        </authorList>
    </citation>
    <scope>NUCLEOTIDE SEQUENCE</scope>
</reference>
<evidence type="ECO:0000256" key="10">
    <source>
        <dbReference type="ARBA" id="ARBA00022829"/>
    </source>
</evidence>
<dbReference type="InterPro" id="IPR013960">
    <property type="entry name" value="DASH_Duo1"/>
</dbReference>